<evidence type="ECO:0000256" key="1">
    <source>
        <dbReference type="SAM" id="Phobius"/>
    </source>
</evidence>
<dbReference type="EMBL" id="JBJQOH010000002">
    <property type="protein sequence ID" value="KAL3697017.1"/>
    <property type="molecule type" value="Genomic_DNA"/>
</dbReference>
<keyword evidence="1" id="KW-0812">Transmembrane</keyword>
<name>A0ABD3I3M8_9MARC</name>
<feature type="transmembrane region" description="Helical" evidence="1">
    <location>
        <begin position="6"/>
        <end position="28"/>
    </location>
</feature>
<sequence length="243" mass="28503">MITESSYRKVLLVALFTANLVVIWTLMIDFRPVLRGHHLHWRVHEAKQGYTHPALSREEEVVETVYSTDWRRYPLEWWENENLRSKDPNWSGRQRMHKELKYGNLWYDESLEQYFIHKLNEHQFPSNCSRNHWIAYQPMHSGLLSCVHVFTPLLMAEMIKGEGYTVIPVGYFNETVETNPTYFGCGELKEWHLGCFFNLTSCRIEDDSTRYSAVVEKSTSQDPLGASWDDFIYGDKSPGGVTI</sequence>
<evidence type="ECO:0008006" key="4">
    <source>
        <dbReference type="Google" id="ProtNLM"/>
    </source>
</evidence>
<keyword evidence="3" id="KW-1185">Reference proteome</keyword>
<organism evidence="2 3">
    <name type="scientific">Riccia sorocarpa</name>
    <dbReference type="NCBI Taxonomy" id="122646"/>
    <lineage>
        <taxon>Eukaryota</taxon>
        <taxon>Viridiplantae</taxon>
        <taxon>Streptophyta</taxon>
        <taxon>Embryophyta</taxon>
        <taxon>Marchantiophyta</taxon>
        <taxon>Marchantiopsida</taxon>
        <taxon>Marchantiidae</taxon>
        <taxon>Marchantiales</taxon>
        <taxon>Ricciaceae</taxon>
        <taxon>Riccia</taxon>
    </lineage>
</organism>
<dbReference type="AlphaFoldDB" id="A0ABD3I3M8"/>
<evidence type="ECO:0000313" key="3">
    <source>
        <dbReference type="Proteomes" id="UP001633002"/>
    </source>
</evidence>
<proteinExistence type="predicted"/>
<comment type="caution">
    <text evidence="2">The sequence shown here is derived from an EMBL/GenBank/DDBJ whole genome shotgun (WGS) entry which is preliminary data.</text>
</comment>
<protein>
    <recommendedName>
        <fullName evidence="4">Methyltransferase</fullName>
    </recommendedName>
</protein>
<accession>A0ABD3I3M8</accession>
<keyword evidence="1" id="KW-1133">Transmembrane helix</keyword>
<evidence type="ECO:0000313" key="2">
    <source>
        <dbReference type="EMBL" id="KAL3697017.1"/>
    </source>
</evidence>
<keyword evidence="1" id="KW-0472">Membrane</keyword>
<gene>
    <name evidence="2" type="ORF">R1sor_011093</name>
</gene>
<dbReference type="Proteomes" id="UP001633002">
    <property type="component" value="Unassembled WGS sequence"/>
</dbReference>
<reference evidence="2 3" key="1">
    <citation type="submission" date="2024-09" db="EMBL/GenBank/DDBJ databases">
        <title>Chromosome-scale assembly of Riccia sorocarpa.</title>
        <authorList>
            <person name="Paukszto L."/>
        </authorList>
    </citation>
    <scope>NUCLEOTIDE SEQUENCE [LARGE SCALE GENOMIC DNA]</scope>
    <source>
        <strain evidence="2">LP-2024</strain>
        <tissue evidence="2">Aerial parts of the thallus</tissue>
    </source>
</reference>